<dbReference type="AlphaFoldDB" id="I2C1N7"/>
<sequence>MKTILLEMVGLQFGTKGIRKYLHLSSLATNTYVSTLNANLKGLIFYVVFLKKSSPDTI</sequence>
<evidence type="ECO:0000313" key="2">
    <source>
        <dbReference type="Proteomes" id="UP000002878"/>
    </source>
</evidence>
<dbReference type="EMBL" id="CP003332">
    <property type="protein sequence ID" value="AFJ60561.1"/>
    <property type="molecule type" value="Genomic_DNA"/>
</dbReference>
<dbReference type="KEGG" id="bqy:MUS_0487"/>
<protein>
    <submittedName>
        <fullName evidence="1">Uncharacterized protein</fullName>
    </submittedName>
</protein>
<proteinExistence type="predicted"/>
<organism evidence="1 2">
    <name type="scientific">Bacillus amyloliquefaciens (strain Y2)</name>
    <name type="common">Bacillus amyloliquefaciens subsp. plantarum (strain B9601-Y2)</name>
    <dbReference type="NCBI Taxonomy" id="1155777"/>
    <lineage>
        <taxon>Bacteria</taxon>
        <taxon>Bacillati</taxon>
        <taxon>Bacillota</taxon>
        <taxon>Bacilli</taxon>
        <taxon>Bacillales</taxon>
        <taxon>Bacillaceae</taxon>
        <taxon>Bacillus</taxon>
        <taxon>Bacillus amyloliquefaciens group</taxon>
    </lineage>
</organism>
<accession>I2C1N7</accession>
<evidence type="ECO:0000313" key="1">
    <source>
        <dbReference type="EMBL" id="AFJ60561.1"/>
    </source>
</evidence>
<name>I2C1N7_BACAY</name>
<reference evidence="1 2" key="1">
    <citation type="journal article" date="2012" name="J. Biotechnol.">
        <title>Genome sequence of the plant growth promoting strain Bacillus amyloliquefaciens subsp. plantarum B9601-Y2 and expression of mersacidin and other secondary metabolites.</title>
        <authorList>
            <person name="He P."/>
            <person name="Hao K."/>
            <person name="Blom J."/>
            <person name="Ruckert C."/>
            <person name="Vater J."/>
            <person name="Mao Z."/>
            <person name="Wu Y."/>
            <person name="Hou M."/>
            <person name="He P."/>
            <person name="He Y."/>
            <person name="Borriss R."/>
        </authorList>
    </citation>
    <scope>NUCLEOTIDE SEQUENCE [LARGE SCALE GENOMIC DNA]</scope>
    <source>
        <strain evidence="1">Y2</strain>
    </source>
</reference>
<dbReference type="Proteomes" id="UP000002878">
    <property type="component" value="Chromosome"/>
</dbReference>
<dbReference type="HOGENOM" id="CLU_2969419_0_0_9"/>
<gene>
    <name evidence="1" type="ORF">MUS_0487</name>
</gene>